<feature type="domain" description="HTH araC/xylS-type" evidence="4">
    <location>
        <begin position="185"/>
        <end position="283"/>
    </location>
</feature>
<dbReference type="Pfam" id="PF02311">
    <property type="entry name" value="AraC_binding"/>
    <property type="match status" value="1"/>
</dbReference>
<sequence length="297" mass="34736">MTELTSIVSIQPSIRAAHYHAYSGRVKEKNRFGYCFAFHFIYKGTGTVQMNGRSYPLKKGTLVFIPPGLKHTFHMNESQPISSYDMYCDFFTKKNTIQHLYFDPQLDFEPGLLTESKPCSELEQLTGITQLSRYPELIQTFIQIVRMNRLDIQYKAEIVNSLLYSWILQLVNLNLSDNIPDYRIQKIIDLMEQYPGMNPPYEQWLDMCQLKKSQFYSMFKKMTGLTPKECFFRIKMQRAYATIHESKRSITSIAEDLGFSSVHYFSLQFSKYFGLPPSELRKQTKVASVSYSIKDEH</sequence>
<dbReference type="EMBL" id="WTUZ01000040">
    <property type="protein sequence ID" value="MZQ86992.1"/>
    <property type="molecule type" value="Genomic_DNA"/>
</dbReference>
<dbReference type="Gene3D" id="1.10.10.60">
    <property type="entry name" value="Homeodomain-like"/>
    <property type="match status" value="2"/>
</dbReference>
<dbReference type="InterPro" id="IPR018060">
    <property type="entry name" value="HTH_AraC"/>
</dbReference>
<accession>A0A6L8VBG2</accession>
<dbReference type="PANTHER" id="PTHR43280:SF28">
    <property type="entry name" value="HTH-TYPE TRANSCRIPTIONAL ACTIVATOR RHAS"/>
    <property type="match status" value="1"/>
</dbReference>
<dbReference type="InterPro" id="IPR014710">
    <property type="entry name" value="RmlC-like_jellyroll"/>
</dbReference>
<dbReference type="RefSeq" id="WP_161411545.1">
    <property type="nucleotide sequence ID" value="NZ_WTUZ01000040.1"/>
</dbReference>
<gene>
    <name evidence="5" type="ORF">GQF01_33265</name>
</gene>
<organism evidence="5 6">
    <name type="scientific">Paenibacillus silvestris</name>
    <dbReference type="NCBI Taxonomy" id="2606219"/>
    <lineage>
        <taxon>Bacteria</taxon>
        <taxon>Bacillati</taxon>
        <taxon>Bacillota</taxon>
        <taxon>Bacilli</taxon>
        <taxon>Bacillales</taxon>
        <taxon>Paenibacillaceae</taxon>
        <taxon>Paenibacillus</taxon>
    </lineage>
</organism>
<reference evidence="5 6" key="1">
    <citation type="submission" date="2019-12" db="EMBL/GenBank/DDBJ databases">
        <title>Paenibacillus sp. nov. sp. isolated from soil.</title>
        <authorList>
            <person name="Kim J."/>
            <person name="Jeong S.E."/>
            <person name="Jung H.S."/>
            <person name="Jeon C.O."/>
        </authorList>
    </citation>
    <scope>NUCLEOTIDE SEQUENCE [LARGE SCALE GENOMIC DNA]</scope>
    <source>
        <strain evidence="5 6">5J-6</strain>
    </source>
</reference>
<dbReference type="SUPFAM" id="SSF46689">
    <property type="entry name" value="Homeodomain-like"/>
    <property type="match status" value="1"/>
</dbReference>
<protein>
    <submittedName>
        <fullName evidence="5">Helix-turn-helix domain-containing protein</fullName>
    </submittedName>
</protein>
<keyword evidence="3" id="KW-0804">Transcription</keyword>
<dbReference type="PANTHER" id="PTHR43280">
    <property type="entry name" value="ARAC-FAMILY TRANSCRIPTIONAL REGULATOR"/>
    <property type="match status" value="1"/>
</dbReference>
<dbReference type="PROSITE" id="PS01124">
    <property type="entry name" value="HTH_ARAC_FAMILY_2"/>
    <property type="match status" value="1"/>
</dbReference>
<evidence type="ECO:0000256" key="3">
    <source>
        <dbReference type="ARBA" id="ARBA00023163"/>
    </source>
</evidence>
<evidence type="ECO:0000256" key="1">
    <source>
        <dbReference type="ARBA" id="ARBA00023015"/>
    </source>
</evidence>
<dbReference type="GO" id="GO:0003700">
    <property type="term" value="F:DNA-binding transcription factor activity"/>
    <property type="evidence" value="ECO:0007669"/>
    <property type="project" value="InterPro"/>
</dbReference>
<evidence type="ECO:0000256" key="2">
    <source>
        <dbReference type="ARBA" id="ARBA00023125"/>
    </source>
</evidence>
<comment type="caution">
    <text evidence="5">The sequence shown here is derived from an EMBL/GenBank/DDBJ whole genome shotgun (WGS) entry which is preliminary data.</text>
</comment>
<dbReference type="SMART" id="SM00342">
    <property type="entry name" value="HTH_ARAC"/>
    <property type="match status" value="1"/>
</dbReference>
<evidence type="ECO:0000259" key="4">
    <source>
        <dbReference type="PROSITE" id="PS01124"/>
    </source>
</evidence>
<dbReference type="GO" id="GO:0043565">
    <property type="term" value="F:sequence-specific DNA binding"/>
    <property type="evidence" value="ECO:0007669"/>
    <property type="project" value="InterPro"/>
</dbReference>
<keyword evidence="6" id="KW-1185">Reference proteome</keyword>
<evidence type="ECO:0000313" key="5">
    <source>
        <dbReference type="EMBL" id="MZQ86992.1"/>
    </source>
</evidence>
<dbReference type="InterPro" id="IPR037923">
    <property type="entry name" value="HTH-like"/>
</dbReference>
<dbReference type="Gene3D" id="2.60.120.10">
    <property type="entry name" value="Jelly Rolls"/>
    <property type="match status" value="1"/>
</dbReference>
<dbReference type="InterPro" id="IPR009057">
    <property type="entry name" value="Homeodomain-like_sf"/>
</dbReference>
<evidence type="ECO:0000313" key="6">
    <source>
        <dbReference type="Proteomes" id="UP000481087"/>
    </source>
</evidence>
<proteinExistence type="predicted"/>
<keyword evidence="2" id="KW-0238">DNA-binding</keyword>
<dbReference type="SUPFAM" id="SSF51215">
    <property type="entry name" value="Regulatory protein AraC"/>
    <property type="match status" value="1"/>
</dbReference>
<dbReference type="AlphaFoldDB" id="A0A6L8VBG2"/>
<dbReference type="Pfam" id="PF12833">
    <property type="entry name" value="HTH_18"/>
    <property type="match status" value="1"/>
</dbReference>
<dbReference type="InterPro" id="IPR003313">
    <property type="entry name" value="AraC-bd"/>
</dbReference>
<keyword evidence="1" id="KW-0805">Transcription regulation</keyword>
<dbReference type="InterPro" id="IPR020449">
    <property type="entry name" value="Tscrpt_reg_AraC-type_HTH"/>
</dbReference>
<dbReference type="Proteomes" id="UP000481087">
    <property type="component" value="Unassembled WGS sequence"/>
</dbReference>
<name>A0A6L8VBG2_9BACL</name>
<dbReference type="PRINTS" id="PR00032">
    <property type="entry name" value="HTHARAC"/>
</dbReference>